<feature type="binding site" evidence="4">
    <location>
        <position position="232"/>
    </location>
    <ligand>
        <name>3-dehydroquinate</name>
        <dbReference type="ChEBI" id="CHEBI:32364"/>
    </ligand>
</feature>
<keyword evidence="4" id="KW-0028">Amino-acid biosynthesis</keyword>
<comment type="similarity">
    <text evidence="4">Belongs to the type-I 3-dehydroquinase family.</text>
</comment>
<dbReference type="InterPro" id="IPR013785">
    <property type="entry name" value="Aldolase_TIM"/>
</dbReference>
<dbReference type="HAMAP" id="MF_00214">
    <property type="entry name" value="AroD"/>
    <property type="match status" value="1"/>
</dbReference>
<comment type="caution">
    <text evidence="5">The sequence shown here is derived from an EMBL/GenBank/DDBJ whole genome shotgun (WGS) entry which is preliminary data.</text>
</comment>
<name>A0ABT5XH60_9EURY</name>
<comment type="catalytic activity">
    <reaction evidence="1 4">
        <text>3-dehydroquinate = 3-dehydroshikimate + H2O</text>
        <dbReference type="Rhea" id="RHEA:21096"/>
        <dbReference type="ChEBI" id="CHEBI:15377"/>
        <dbReference type="ChEBI" id="CHEBI:16630"/>
        <dbReference type="ChEBI" id="CHEBI:32364"/>
        <dbReference type="EC" id="4.2.1.10"/>
    </reaction>
</comment>
<dbReference type="EC" id="4.2.1.10" evidence="4"/>
<comment type="subunit">
    <text evidence="4">Homodimer.</text>
</comment>
<dbReference type="RefSeq" id="WP_316969762.1">
    <property type="nucleotide sequence ID" value="NZ_JARFPL010000042.1"/>
</dbReference>
<evidence type="ECO:0000256" key="1">
    <source>
        <dbReference type="ARBA" id="ARBA00001864"/>
    </source>
</evidence>
<dbReference type="Pfam" id="PF01487">
    <property type="entry name" value="DHquinase_I"/>
    <property type="match status" value="1"/>
</dbReference>
<comment type="pathway">
    <text evidence="4">Metabolic intermediate biosynthesis; chorismate biosynthesis; chorismate from D-erythrose 4-phosphate and phosphoenolpyruvate: step 3/7.</text>
</comment>
<keyword evidence="4" id="KW-0057">Aromatic amino acid biosynthesis</keyword>
<dbReference type="PANTHER" id="PTHR43699">
    <property type="entry name" value="3-DEHYDROQUINATE DEHYDRATASE"/>
    <property type="match status" value="1"/>
</dbReference>
<accession>A0ABT5XH60</accession>
<dbReference type="CDD" id="cd00502">
    <property type="entry name" value="DHQase_I"/>
    <property type="match status" value="1"/>
</dbReference>
<dbReference type="PANTHER" id="PTHR43699:SF1">
    <property type="entry name" value="3-DEHYDROQUINATE DEHYDRATASE"/>
    <property type="match status" value="1"/>
</dbReference>
<evidence type="ECO:0000256" key="4">
    <source>
        <dbReference type="HAMAP-Rule" id="MF_00214"/>
    </source>
</evidence>
<dbReference type="Proteomes" id="UP001215956">
    <property type="component" value="Unassembled WGS sequence"/>
</dbReference>
<protein>
    <recommendedName>
        <fullName evidence="4">3-dehydroquinate dehydratase</fullName>
        <shortName evidence="4">3-dehydroquinase</shortName>
        <ecNumber evidence="4">4.2.1.10</ecNumber>
    </recommendedName>
    <alternativeName>
        <fullName evidence="4">Type I DHQase</fullName>
    </alternativeName>
    <alternativeName>
        <fullName evidence="4">Type I dehydroquinase</fullName>
        <shortName evidence="4">DHQ1</shortName>
    </alternativeName>
</protein>
<organism evidence="5 6">
    <name type="scientific">Candidatus Methanocrinis alkalitolerans</name>
    <dbReference type="NCBI Taxonomy" id="3033395"/>
    <lineage>
        <taxon>Archaea</taxon>
        <taxon>Methanobacteriati</taxon>
        <taxon>Methanobacteriota</taxon>
        <taxon>Stenosarchaea group</taxon>
        <taxon>Methanomicrobia</taxon>
        <taxon>Methanotrichales</taxon>
        <taxon>Methanotrichaceae</taxon>
        <taxon>Methanocrinis</taxon>
    </lineage>
</organism>
<dbReference type="EMBL" id="JARFPL010000042">
    <property type="protein sequence ID" value="MDF0594064.1"/>
    <property type="molecule type" value="Genomic_DNA"/>
</dbReference>
<reference evidence="5 6" key="1">
    <citation type="submission" date="2023-03" db="EMBL/GenBank/DDBJ databases">
        <title>Whole genome sequencing of Methanotrichaceae archaeon M04Ac.</title>
        <authorList>
            <person name="Khomyakova M.A."/>
            <person name="Merkel A.Y."/>
            <person name="Slobodkin A.I."/>
        </authorList>
    </citation>
    <scope>NUCLEOTIDE SEQUENCE [LARGE SCALE GENOMIC DNA]</scope>
    <source>
        <strain evidence="5 6">M04Ac</strain>
    </source>
</reference>
<dbReference type="InterPro" id="IPR050146">
    <property type="entry name" value="Type-I_3-dehydroquinase"/>
</dbReference>
<feature type="active site" description="Proton donor/acceptor" evidence="4">
    <location>
        <position position="144"/>
    </location>
</feature>
<comment type="function">
    <text evidence="4">Involved in the third step of the chorismate pathway, which leads to the biosynthesis of aromatic amino acids. Catalyzes the cis-dehydration of 3-dehydroquinate (DHQ) and introduces the first double bond of the aromatic ring to yield 3-dehydroshikimate.</text>
</comment>
<keyword evidence="6" id="KW-1185">Reference proteome</keyword>
<feature type="binding site" evidence="4">
    <location>
        <position position="228"/>
    </location>
    <ligand>
        <name>3-dehydroquinate</name>
        <dbReference type="ChEBI" id="CHEBI:32364"/>
    </ligand>
</feature>
<proteinExistence type="inferred from homology"/>
<dbReference type="SUPFAM" id="SSF51569">
    <property type="entry name" value="Aldolase"/>
    <property type="match status" value="1"/>
</dbReference>
<dbReference type="InterPro" id="IPR001381">
    <property type="entry name" value="DHquinase_I"/>
</dbReference>
<evidence type="ECO:0000256" key="2">
    <source>
        <dbReference type="ARBA" id="ARBA00023239"/>
    </source>
</evidence>
<feature type="active site" description="Schiff-base intermediate with substrate" evidence="4">
    <location>
        <position position="171"/>
    </location>
</feature>
<feature type="binding site" evidence="4">
    <location>
        <begin position="60"/>
        <end position="62"/>
    </location>
    <ligand>
        <name>3-dehydroquinate</name>
        <dbReference type="ChEBI" id="CHEBI:32364"/>
    </ligand>
</feature>
<keyword evidence="3 4" id="KW-0704">Schiff base</keyword>
<gene>
    <name evidence="4" type="primary">aroD</name>
    <name evidence="5" type="ORF">P0O24_10780</name>
</gene>
<dbReference type="Gene3D" id="3.20.20.70">
    <property type="entry name" value="Aldolase class I"/>
    <property type="match status" value="1"/>
</dbReference>
<comment type="caution">
    <text evidence="4">Lacks conserved residue(s) required for the propagation of feature annotation.</text>
</comment>
<feature type="binding site" evidence="4">
    <location>
        <position position="209"/>
    </location>
    <ligand>
        <name>3-dehydroquinate</name>
        <dbReference type="ChEBI" id="CHEBI:32364"/>
    </ligand>
</feature>
<keyword evidence="2 4" id="KW-0456">Lyase</keyword>
<sequence>MEKTEPELDAGKVKGFMGRKRTLVFDGLKIEAPAVVAVLSGSAAERDASAAEGLGADLVEVRLDLVPGDTIGAIRKVREATALPIIATNRIAEEGGAFRGGEDERIEILAEASAWADLVDVEFMAGGRNRLMEMVDRPLIISYHDFEGMPTLEATRSILAEIFGCGADIAKIALTPATLKDCLGLLQIVHETERPLTLMGMGDLGKHLRAVAPVYGSVLTYGYVGTATAPGQIPVEALRWVLDALVAEDR</sequence>
<evidence type="ECO:0000256" key="3">
    <source>
        <dbReference type="ARBA" id="ARBA00023270"/>
    </source>
</evidence>
<feature type="binding site" evidence="4">
    <location>
        <position position="90"/>
    </location>
    <ligand>
        <name>3-dehydroquinate</name>
        <dbReference type="ChEBI" id="CHEBI:32364"/>
    </ligand>
</feature>
<evidence type="ECO:0000313" key="5">
    <source>
        <dbReference type="EMBL" id="MDF0594064.1"/>
    </source>
</evidence>
<evidence type="ECO:0000313" key="6">
    <source>
        <dbReference type="Proteomes" id="UP001215956"/>
    </source>
</evidence>